<protein>
    <submittedName>
        <fullName evidence="1">5'-nucleotidase</fullName>
    </submittedName>
</protein>
<dbReference type="InterPro" id="IPR036412">
    <property type="entry name" value="HAD-like_sf"/>
</dbReference>
<name>A0A096BY76_9FIRM</name>
<keyword evidence="2" id="KW-1185">Reference proteome</keyword>
<dbReference type="EMBL" id="JRNT01000007">
    <property type="protein sequence ID" value="KGF47687.1"/>
    <property type="molecule type" value="Genomic_DNA"/>
</dbReference>
<proteinExistence type="predicted"/>
<dbReference type="InterPro" id="IPR023214">
    <property type="entry name" value="HAD_sf"/>
</dbReference>
<dbReference type="Proteomes" id="UP000029628">
    <property type="component" value="Unassembled WGS sequence"/>
</dbReference>
<dbReference type="Pfam" id="PF13419">
    <property type="entry name" value="HAD_2"/>
    <property type="match status" value="1"/>
</dbReference>
<dbReference type="AlphaFoldDB" id="A0A096BY76"/>
<dbReference type="InterPro" id="IPR050155">
    <property type="entry name" value="HAD-like_hydrolase_sf"/>
</dbReference>
<dbReference type="SUPFAM" id="SSF56784">
    <property type="entry name" value="HAD-like"/>
    <property type="match status" value="1"/>
</dbReference>
<dbReference type="GO" id="GO:0004713">
    <property type="term" value="F:protein tyrosine kinase activity"/>
    <property type="evidence" value="ECO:0007669"/>
    <property type="project" value="TreeGrafter"/>
</dbReference>
<gene>
    <name evidence="1" type="ORF">HMPREF0872_02980</name>
</gene>
<comment type="caution">
    <text evidence="1">The sequence shown here is derived from an EMBL/GenBank/DDBJ whole genome shotgun (WGS) entry which is preliminary data.</text>
</comment>
<dbReference type="eggNOG" id="COG0546">
    <property type="taxonomic scope" value="Bacteria"/>
</dbReference>
<dbReference type="GO" id="GO:0005829">
    <property type="term" value="C:cytosol"/>
    <property type="evidence" value="ECO:0007669"/>
    <property type="project" value="TreeGrafter"/>
</dbReference>
<reference evidence="1 2" key="1">
    <citation type="submission" date="2014-07" db="EMBL/GenBank/DDBJ databases">
        <authorList>
            <person name="McCorrison J."/>
            <person name="Sanka R."/>
            <person name="Torralba M."/>
            <person name="Gillis M."/>
            <person name="Haft D.H."/>
            <person name="Methe B."/>
            <person name="Sutton G."/>
            <person name="Nelson K.E."/>
        </authorList>
    </citation>
    <scope>NUCLEOTIDE SEQUENCE [LARGE SCALE GENOMIC DNA]</scope>
    <source>
        <strain evidence="1 2">DNF00314</strain>
    </source>
</reference>
<dbReference type="SFLD" id="SFLDS00003">
    <property type="entry name" value="Haloacid_Dehalogenase"/>
    <property type="match status" value="1"/>
</dbReference>
<dbReference type="Gene3D" id="1.10.150.240">
    <property type="entry name" value="Putative phosphatase, domain 2"/>
    <property type="match status" value="1"/>
</dbReference>
<dbReference type="RefSeq" id="WP_038151702.1">
    <property type="nucleotide sequence ID" value="NZ_JRNT01000007.1"/>
</dbReference>
<dbReference type="InterPro" id="IPR041492">
    <property type="entry name" value="HAD_2"/>
</dbReference>
<evidence type="ECO:0000313" key="1">
    <source>
        <dbReference type="EMBL" id="KGF47687.1"/>
    </source>
</evidence>
<accession>A0A096BY76</accession>
<evidence type="ECO:0000313" key="2">
    <source>
        <dbReference type="Proteomes" id="UP000029628"/>
    </source>
</evidence>
<dbReference type="Gene3D" id="3.40.50.1000">
    <property type="entry name" value="HAD superfamily/HAD-like"/>
    <property type="match status" value="1"/>
</dbReference>
<dbReference type="SFLD" id="SFLDG01129">
    <property type="entry name" value="C1.5:_HAD__Beta-PGM__Phosphata"/>
    <property type="match status" value="1"/>
</dbReference>
<sequence length="223" mass="25283">MKLVVFDLDGTLTDSAEGIKNSIKSALESGDLPIPTNDILNLFIGPPIVDSFKEHCHMDDTEAHIYYQAFRKRYVSIGKFENKVYQDIPYVLSTLRKKNYILAVATAKPEEQAREILEHFQLASYFHVIKGANYNTSIIRKDGILHAALEASYQLLPSNCNYTVQYMVGDRMYDMHAAKEYDCKGIGVLYGYGTLEELKKANATYLCDTPLDVLDVILENDYT</sequence>
<organism evidence="1 2">
    <name type="scientific">Veillonella montpellierensis DNF00314</name>
    <dbReference type="NCBI Taxonomy" id="1401067"/>
    <lineage>
        <taxon>Bacteria</taxon>
        <taxon>Bacillati</taxon>
        <taxon>Bacillota</taxon>
        <taxon>Negativicutes</taxon>
        <taxon>Veillonellales</taxon>
        <taxon>Veillonellaceae</taxon>
        <taxon>Veillonella</taxon>
    </lineage>
</organism>
<dbReference type="PANTHER" id="PTHR43434:SF20">
    <property type="entry name" value="5'-NUCLEOTIDASE"/>
    <property type="match status" value="1"/>
</dbReference>
<dbReference type="PANTHER" id="PTHR43434">
    <property type="entry name" value="PHOSPHOGLYCOLATE PHOSPHATASE"/>
    <property type="match status" value="1"/>
</dbReference>
<dbReference type="InterPro" id="IPR023198">
    <property type="entry name" value="PGP-like_dom2"/>
</dbReference>